<comment type="similarity">
    <text evidence="11">Belongs to the ApbE family.</text>
</comment>
<protein>
    <recommendedName>
        <fullName evidence="3 11">FAD:protein FMN transferase</fullName>
        <ecNumber evidence="2 11">2.7.1.180</ecNumber>
    </recommendedName>
    <alternativeName>
        <fullName evidence="9 11">Flavin transferase</fullName>
    </alternativeName>
</protein>
<gene>
    <name evidence="13" type="ORF">WMO24_15025</name>
</gene>
<evidence type="ECO:0000256" key="10">
    <source>
        <dbReference type="ARBA" id="ARBA00048540"/>
    </source>
</evidence>
<evidence type="ECO:0000256" key="11">
    <source>
        <dbReference type="PIRNR" id="PIRNR006268"/>
    </source>
</evidence>
<keyword evidence="8 11" id="KW-0460">Magnesium</keyword>
<evidence type="ECO:0000313" key="13">
    <source>
        <dbReference type="EMBL" id="MEQ2521728.1"/>
    </source>
</evidence>
<evidence type="ECO:0000256" key="8">
    <source>
        <dbReference type="ARBA" id="ARBA00022842"/>
    </source>
</evidence>
<dbReference type="GO" id="GO:0016740">
    <property type="term" value="F:transferase activity"/>
    <property type="evidence" value="ECO:0007669"/>
    <property type="project" value="UniProtKB-KW"/>
</dbReference>
<keyword evidence="4 11" id="KW-0285">Flavoprotein</keyword>
<evidence type="ECO:0000256" key="12">
    <source>
        <dbReference type="SAM" id="Phobius"/>
    </source>
</evidence>
<keyword evidence="12" id="KW-0812">Transmembrane</keyword>
<evidence type="ECO:0000313" key="14">
    <source>
        <dbReference type="Proteomes" id="UP001477672"/>
    </source>
</evidence>
<dbReference type="InterPro" id="IPR024932">
    <property type="entry name" value="ApbE"/>
</dbReference>
<dbReference type="PIRSF" id="PIRSF006268">
    <property type="entry name" value="ApbE"/>
    <property type="match status" value="1"/>
</dbReference>
<dbReference type="InterPro" id="IPR003374">
    <property type="entry name" value="ApbE-like_sf"/>
</dbReference>
<dbReference type="Proteomes" id="UP001477672">
    <property type="component" value="Unassembled WGS sequence"/>
</dbReference>
<proteinExistence type="inferred from homology"/>
<dbReference type="Pfam" id="PF02424">
    <property type="entry name" value="ApbE"/>
    <property type="match status" value="1"/>
</dbReference>
<evidence type="ECO:0000256" key="7">
    <source>
        <dbReference type="ARBA" id="ARBA00022827"/>
    </source>
</evidence>
<dbReference type="Gene3D" id="3.10.520.10">
    <property type="entry name" value="ApbE-like domains"/>
    <property type="match status" value="1"/>
</dbReference>
<name>A0ABV1GJM3_9FIRM</name>
<dbReference type="PANTHER" id="PTHR30040">
    <property type="entry name" value="THIAMINE BIOSYNTHESIS LIPOPROTEIN APBE"/>
    <property type="match status" value="1"/>
</dbReference>
<keyword evidence="7 11" id="KW-0274">FAD</keyword>
<evidence type="ECO:0000256" key="5">
    <source>
        <dbReference type="ARBA" id="ARBA00022679"/>
    </source>
</evidence>
<feature type="transmembrane region" description="Helical" evidence="12">
    <location>
        <begin position="7"/>
        <end position="29"/>
    </location>
</feature>
<organism evidence="13 14">
    <name type="scientific">Ruthenibacterium intestinale</name>
    <dbReference type="NCBI Taxonomy" id="3133163"/>
    <lineage>
        <taxon>Bacteria</taxon>
        <taxon>Bacillati</taxon>
        <taxon>Bacillota</taxon>
        <taxon>Clostridia</taxon>
        <taxon>Eubacteriales</taxon>
        <taxon>Oscillospiraceae</taxon>
        <taxon>Ruthenibacterium</taxon>
    </lineage>
</organism>
<keyword evidence="14" id="KW-1185">Reference proteome</keyword>
<dbReference type="SUPFAM" id="SSF143631">
    <property type="entry name" value="ApbE-like"/>
    <property type="match status" value="1"/>
</dbReference>
<dbReference type="EMBL" id="JBBMFA010000113">
    <property type="protein sequence ID" value="MEQ2521728.1"/>
    <property type="molecule type" value="Genomic_DNA"/>
</dbReference>
<dbReference type="PANTHER" id="PTHR30040:SF2">
    <property type="entry name" value="FAD:PROTEIN FMN TRANSFERASE"/>
    <property type="match status" value="1"/>
</dbReference>
<accession>A0ABV1GJM3</accession>
<evidence type="ECO:0000256" key="2">
    <source>
        <dbReference type="ARBA" id="ARBA00011955"/>
    </source>
</evidence>
<evidence type="ECO:0000256" key="3">
    <source>
        <dbReference type="ARBA" id="ARBA00016337"/>
    </source>
</evidence>
<keyword evidence="12" id="KW-0472">Membrane</keyword>
<comment type="catalytic activity">
    <reaction evidence="10 11">
        <text>L-threonyl-[protein] + FAD = FMN-L-threonyl-[protein] + AMP + H(+)</text>
        <dbReference type="Rhea" id="RHEA:36847"/>
        <dbReference type="Rhea" id="RHEA-COMP:11060"/>
        <dbReference type="Rhea" id="RHEA-COMP:11061"/>
        <dbReference type="ChEBI" id="CHEBI:15378"/>
        <dbReference type="ChEBI" id="CHEBI:30013"/>
        <dbReference type="ChEBI" id="CHEBI:57692"/>
        <dbReference type="ChEBI" id="CHEBI:74257"/>
        <dbReference type="ChEBI" id="CHEBI:456215"/>
        <dbReference type="EC" id="2.7.1.180"/>
    </reaction>
</comment>
<sequence length="349" mass="38295">MKQRKNFFDAARVGVALLVVALLALWWIYRYYETRSESSTTFVMDTVMQQNVYGPRAKEAIQQVTDRIASMESELSLYEETSDIARLNAAAGESFVKLSSETYQLLEQAKTLSAQAPDAFAITIAPLTLAWGITTDSPRVPTQEEIDELLPLVDDQALILRDGQGVLEKKGQAVDLGGIAKGAACDAAAAIYDEMKVENALLNLGGSTIYARGTKPDGTAFRIGFRDPAGDQSSALLSFSLQNAVFSTSGGYERFFEQDGVRYQHILDPQTGWPVQSDLLSVGVLMENGAEADFYSTALFAMGRDKALEYMQKGISAILLDEEGTLYVSSVFRDSLELLTDDYQVVYVE</sequence>
<evidence type="ECO:0000256" key="6">
    <source>
        <dbReference type="ARBA" id="ARBA00022723"/>
    </source>
</evidence>
<evidence type="ECO:0000256" key="9">
    <source>
        <dbReference type="ARBA" id="ARBA00031306"/>
    </source>
</evidence>
<reference evidence="13 14" key="1">
    <citation type="submission" date="2024-03" db="EMBL/GenBank/DDBJ databases">
        <title>Human intestinal bacterial collection.</title>
        <authorList>
            <person name="Pauvert C."/>
            <person name="Hitch T.C.A."/>
            <person name="Clavel T."/>
        </authorList>
    </citation>
    <scope>NUCLEOTIDE SEQUENCE [LARGE SCALE GENOMIC DNA]</scope>
    <source>
        <strain evidence="13 14">CLA-JM-H11</strain>
    </source>
</reference>
<dbReference type="EC" id="2.7.1.180" evidence="2 11"/>
<keyword evidence="12" id="KW-1133">Transmembrane helix</keyword>
<evidence type="ECO:0000256" key="4">
    <source>
        <dbReference type="ARBA" id="ARBA00022630"/>
    </source>
</evidence>
<comment type="caution">
    <text evidence="13">The sequence shown here is derived from an EMBL/GenBank/DDBJ whole genome shotgun (WGS) entry which is preliminary data.</text>
</comment>
<keyword evidence="5 11" id="KW-0808">Transferase</keyword>
<keyword evidence="6 11" id="KW-0479">Metal-binding</keyword>
<comment type="cofactor">
    <cofactor evidence="1">
        <name>Mg(2+)</name>
        <dbReference type="ChEBI" id="CHEBI:18420"/>
    </cofactor>
</comment>
<evidence type="ECO:0000256" key="1">
    <source>
        <dbReference type="ARBA" id="ARBA00001946"/>
    </source>
</evidence>